<evidence type="ECO:0008006" key="10">
    <source>
        <dbReference type="Google" id="ProtNLM"/>
    </source>
</evidence>
<keyword evidence="6 7" id="KW-0472">Membrane</keyword>
<name>A0A023X7V6_RUBRA</name>
<dbReference type="KEGG" id="rrd:RradSPS_2856"/>
<geneLocation type="plasmid" evidence="8">
    <name>1</name>
</geneLocation>
<reference evidence="8 9" key="1">
    <citation type="submission" date="2014-03" db="EMBL/GenBank/DDBJ databases">
        <title>Complete genome sequence of the Radio-Resistant Rubrobacter radiotolerans RSPS-4.</title>
        <authorList>
            <person name="Egas C.C."/>
            <person name="Barroso C.C."/>
            <person name="Froufe H.J.C."/>
            <person name="Pacheco J.J."/>
            <person name="Albuquerque L.L."/>
            <person name="da Costa M.M.S."/>
        </authorList>
    </citation>
    <scope>NUCLEOTIDE SEQUENCE [LARGE SCALE GENOMIC DNA]</scope>
    <source>
        <strain evidence="8 9">RSPS-4</strain>
        <plasmid evidence="8 9">1</plasmid>
    </source>
</reference>
<organism evidence="8 9">
    <name type="scientific">Rubrobacter radiotolerans</name>
    <name type="common">Arthrobacter radiotolerans</name>
    <dbReference type="NCBI Taxonomy" id="42256"/>
    <lineage>
        <taxon>Bacteria</taxon>
        <taxon>Bacillati</taxon>
        <taxon>Actinomycetota</taxon>
        <taxon>Rubrobacteria</taxon>
        <taxon>Rubrobacterales</taxon>
        <taxon>Rubrobacteraceae</taxon>
        <taxon>Rubrobacter</taxon>
    </lineage>
</organism>
<keyword evidence="9" id="KW-1185">Reference proteome</keyword>
<keyword evidence="4 7" id="KW-0812">Transmembrane</keyword>
<evidence type="ECO:0000256" key="7">
    <source>
        <dbReference type="SAM" id="Phobius"/>
    </source>
</evidence>
<evidence type="ECO:0000256" key="2">
    <source>
        <dbReference type="ARBA" id="ARBA00022448"/>
    </source>
</evidence>
<feature type="transmembrane region" description="Helical" evidence="7">
    <location>
        <begin position="66"/>
        <end position="88"/>
    </location>
</feature>
<keyword evidence="3" id="KW-1003">Cell membrane</keyword>
<dbReference type="InterPro" id="IPR036259">
    <property type="entry name" value="MFS_trans_sf"/>
</dbReference>
<keyword evidence="2" id="KW-0813">Transport</keyword>
<proteinExistence type="predicted"/>
<comment type="subcellular location">
    <subcellularLocation>
        <location evidence="1">Cell membrane</location>
        <topology evidence="1">Multi-pass membrane protein</topology>
    </subcellularLocation>
</comment>
<keyword evidence="8" id="KW-0614">Plasmid</keyword>
<evidence type="ECO:0000256" key="4">
    <source>
        <dbReference type="ARBA" id="ARBA00022692"/>
    </source>
</evidence>
<dbReference type="Gene3D" id="1.20.1250.20">
    <property type="entry name" value="MFS general substrate transporter like domains"/>
    <property type="match status" value="1"/>
</dbReference>
<evidence type="ECO:0000256" key="1">
    <source>
        <dbReference type="ARBA" id="ARBA00004651"/>
    </source>
</evidence>
<dbReference type="AlphaFoldDB" id="A0A023X7V6"/>
<dbReference type="GO" id="GO:0005886">
    <property type="term" value="C:plasma membrane"/>
    <property type="evidence" value="ECO:0007669"/>
    <property type="project" value="UniProtKB-SubCell"/>
</dbReference>
<dbReference type="EMBL" id="CP007515">
    <property type="protein sequence ID" value="AHY48139.1"/>
    <property type="molecule type" value="Genomic_DNA"/>
</dbReference>
<dbReference type="Proteomes" id="UP000025229">
    <property type="component" value="Plasmid 1"/>
</dbReference>
<dbReference type="HOGENOM" id="CLU_2208133_0_0_11"/>
<evidence type="ECO:0000256" key="5">
    <source>
        <dbReference type="ARBA" id="ARBA00022989"/>
    </source>
</evidence>
<evidence type="ECO:0000256" key="3">
    <source>
        <dbReference type="ARBA" id="ARBA00022475"/>
    </source>
</evidence>
<evidence type="ECO:0000313" key="9">
    <source>
        <dbReference type="Proteomes" id="UP000025229"/>
    </source>
</evidence>
<evidence type="ECO:0000313" key="8">
    <source>
        <dbReference type="EMBL" id="AHY48139.1"/>
    </source>
</evidence>
<gene>
    <name evidence="8" type="ORF">RradSPS_2856</name>
</gene>
<dbReference type="PANTHER" id="PTHR42718">
    <property type="entry name" value="MAJOR FACILITATOR SUPERFAMILY MULTIDRUG TRANSPORTER MFSC"/>
    <property type="match status" value="1"/>
</dbReference>
<sequence length="107" mass="10482">MLSGAQTLAMSGATSEDAGLASGLINTTAQVGGALGLAVLATLSASRSNELIGNGEPAAVALTSGYHLAFGVGAALVAGAIAIAVTVLEPEHRADEELYTLEDEDAA</sequence>
<evidence type="ECO:0000256" key="6">
    <source>
        <dbReference type="ARBA" id="ARBA00023136"/>
    </source>
</evidence>
<dbReference type="eggNOG" id="COG0477">
    <property type="taxonomic scope" value="Bacteria"/>
</dbReference>
<accession>A0A023X7V6</accession>
<protein>
    <recommendedName>
        <fullName evidence="10">Major Facilitator Superfamily</fullName>
    </recommendedName>
</protein>
<keyword evidence="5 7" id="KW-1133">Transmembrane helix</keyword>
<dbReference type="SUPFAM" id="SSF103473">
    <property type="entry name" value="MFS general substrate transporter"/>
    <property type="match status" value="1"/>
</dbReference>
<dbReference type="PANTHER" id="PTHR42718:SF46">
    <property type="entry name" value="BLR6921 PROTEIN"/>
    <property type="match status" value="1"/>
</dbReference>